<dbReference type="PANTHER" id="PTHR21047:SF2">
    <property type="entry name" value="THYMIDINE DIPHOSPHO-4-KETO-RHAMNOSE 3,5-EPIMERASE"/>
    <property type="match status" value="1"/>
</dbReference>
<dbReference type="Gene3D" id="2.60.120.10">
    <property type="entry name" value="Jelly Rolls"/>
    <property type="match status" value="1"/>
</dbReference>
<accession>A0ABS4BQK7</accession>
<comment type="function">
    <text evidence="2 5">Catalyzes the epimerization of the C3' and C5'positions of dTDP-6-deoxy-D-xylo-4-hexulose, forming dTDP-6-deoxy-L-lyxo-4-hexulose.</text>
</comment>
<evidence type="ECO:0000313" key="6">
    <source>
        <dbReference type="EMBL" id="MBP0902865.1"/>
    </source>
</evidence>
<evidence type="ECO:0000256" key="3">
    <source>
        <dbReference type="ARBA" id="ARBA00012098"/>
    </source>
</evidence>
<organism evidence="6 7">
    <name type="scientific">Mariniflexile gromovii</name>
    <dbReference type="NCBI Taxonomy" id="362523"/>
    <lineage>
        <taxon>Bacteria</taxon>
        <taxon>Pseudomonadati</taxon>
        <taxon>Bacteroidota</taxon>
        <taxon>Flavobacteriia</taxon>
        <taxon>Flavobacteriales</taxon>
        <taxon>Flavobacteriaceae</taxon>
        <taxon>Mariniflexile</taxon>
    </lineage>
</organism>
<dbReference type="EC" id="5.1.3.13" evidence="3 5"/>
<dbReference type="RefSeq" id="WP_209652678.1">
    <property type="nucleotide sequence ID" value="NZ_JAGJCB010000002.1"/>
</dbReference>
<evidence type="ECO:0000256" key="5">
    <source>
        <dbReference type="RuleBase" id="RU364069"/>
    </source>
</evidence>
<comment type="pathway">
    <text evidence="5">Carbohydrate biosynthesis; dTDP-L-rhamnose biosynthesis.</text>
</comment>
<proteinExistence type="inferred from homology"/>
<dbReference type="CDD" id="cd00438">
    <property type="entry name" value="cupin_RmlC"/>
    <property type="match status" value="1"/>
</dbReference>
<dbReference type="GO" id="GO:0008830">
    <property type="term" value="F:dTDP-4-dehydrorhamnose 3,5-epimerase activity"/>
    <property type="evidence" value="ECO:0007669"/>
    <property type="project" value="UniProtKB-EC"/>
</dbReference>
<comment type="caution">
    <text evidence="6">The sequence shown here is derived from an EMBL/GenBank/DDBJ whole genome shotgun (WGS) entry which is preliminary data.</text>
</comment>
<keyword evidence="7" id="KW-1185">Reference proteome</keyword>
<dbReference type="InterPro" id="IPR011051">
    <property type="entry name" value="RmlC_Cupin_sf"/>
</dbReference>
<reference evidence="6 7" key="1">
    <citation type="submission" date="2021-04" db="EMBL/GenBank/DDBJ databases">
        <title>Mariniflexile gromovii gen. nov., sp. nov., a gliding bacterium isolated from the sea urchin Strongylocentrotus intermedius.</title>
        <authorList>
            <person name="Ko S."/>
            <person name="Le V."/>
            <person name="Ahn C.-Y."/>
            <person name="Oh H.-M."/>
        </authorList>
    </citation>
    <scope>NUCLEOTIDE SEQUENCE [LARGE SCALE GENOMIC DNA]</scope>
    <source>
        <strain evidence="6 7">KCTC 12570</strain>
    </source>
</reference>
<comment type="similarity">
    <text evidence="5">Belongs to the dTDP-4-dehydrorhamnose 3,5-epimerase family.</text>
</comment>
<dbReference type="EMBL" id="JAGJCB010000002">
    <property type="protein sequence ID" value="MBP0902865.1"/>
    <property type="molecule type" value="Genomic_DNA"/>
</dbReference>
<evidence type="ECO:0000313" key="7">
    <source>
        <dbReference type="Proteomes" id="UP000670776"/>
    </source>
</evidence>
<evidence type="ECO:0000256" key="1">
    <source>
        <dbReference type="ARBA" id="ARBA00001298"/>
    </source>
</evidence>
<evidence type="ECO:0000256" key="4">
    <source>
        <dbReference type="ARBA" id="ARBA00019595"/>
    </source>
</evidence>
<dbReference type="PANTHER" id="PTHR21047">
    <property type="entry name" value="DTDP-6-DEOXY-D-GLUCOSE-3,5 EPIMERASE"/>
    <property type="match status" value="1"/>
</dbReference>
<gene>
    <name evidence="6" type="primary">rfbC</name>
    <name evidence="6" type="ORF">J8H85_03400</name>
</gene>
<dbReference type="Proteomes" id="UP000670776">
    <property type="component" value="Unassembled WGS sequence"/>
</dbReference>
<dbReference type="InterPro" id="IPR000888">
    <property type="entry name" value="RmlC-like"/>
</dbReference>
<comment type="subunit">
    <text evidence="5">Homodimer.</text>
</comment>
<keyword evidence="5 6" id="KW-0413">Isomerase</keyword>
<sequence>MIIEETYLKGCFVITPKVFEDERGYFFESFNKRIFESQTGIKSNFVQDNQSKSLKGVLRGLHFQKGKHAQAKLVQVLKGKVLDVCVDIRKDSSTFGKHVSLILDDKEKKQLFVPKGFAHGFVVLEDDTIFSYKCDNFYNKESEGGIIFHDKDLNIDWNFPNDELIISEKDLILPTFKALGLQ</sequence>
<evidence type="ECO:0000256" key="2">
    <source>
        <dbReference type="ARBA" id="ARBA00001997"/>
    </source>
</evidence>
<dbReference type="Pfam" id="PF00908">
    <property type="entry name" value="dTDP_sugar_isom"/>
    <property type="match status" value="1"/>
</dbReference>
<protein>
    <recommendedName>
        <fullName evidence="4 5">dTDP-4-dehydrorhamnose 3,5-epimerase</fullName>
        <ecNumber evidence="3 5">5.1.3.13</ecNumber>
    </recommendedName>
    <alternativeName>
        <fullName evidence="5">Thymidine diphospho-4-keto-rhamnose 3,5-epimerase</fullName>
    </alternativeName>
</protein>
<dbReference type="SUPFAM" id="SSF51182">
    <property type="entry name" value="RmlC-like cupins"/>
    <property type="match status" value="1"/>
</dbReference>
<comment type="catalytic activity">
    <reaction evidence="1 5">
        <text>dTDP-4-dehydro-6-deoxy-alpha-D-glucose = dTDP-4-dehydro-beta-L-rhamnose</text>
        <dbReference type="Rhea" id="RHEA:16969"/>
        <dbReference type="ChEBI" id="CHEBI:57649"/>
        <dbReference type="ChEBI" id="CHEBI:62830"/>
        <dbReference type="EC" id="5.1.3.13"/>
    </reaction>
</comment>
<dbReference type="InterPro" id="IPR014710">
    <property type="entry name" value="RmlC-like_jellyroll"/>
</dbReference>
<dbReference type="NCBIfam" id="TIGR01221">
    <property type="entry name" value="rmlC"/>
    <property type="match status" value="1"/>
</dbReference>
<name>A0ABS4BQK7_9FLAO</name>